<dbReference type="OrthoDB" id="5966285at2"/>
<dbReference type="PROSITE" id="PS50110">
    <property type="entry name" value="RESPONSE_REGULATORY"/>
    <property type="match status" value="1"/>
</dbReference>
<dbReference type="RefSeq" id="WP_079725468.1">
    <property type="nucleotide sequence ID" value="NZ_BMCL01000001.1"/>
</dbReference>
<dbReference type="Gene3D" id="3.40.50.2300">
    <property type="match status" value="1"/>
</dbReference>
<evidence type="ECO:0000256" key="3">
    <source>
        <dbReference type="PROSITE-ProRule" id="PRU00110"/>
    </source>
</evidence>
<feature type="modified residue" description="Phosphohistidine" evidence="3">
    <location>
        <position position="181"/>
    </location>
</feature>
<dbReference type="PANTHER" id="PTHR44591">
    <property type="entry name" value="STRESS RESPONSE REGULATOR PROTEIN 1"/>
    <property type="match status" value="1"/>
</dbReference>
<evidence type="ECO:0000256" key="1">
    <source>
        <dbReference type="ARBA" id="ARBA00022553"/>
    </source>
</evidence>
<dbReference type="GO" id="GO:0000160">
    <property type="term" value="P:phosphorelay signal transduction system"/>
    <property type="evidence" value="ECO:0007669"/>
    <property type="project" value="UniProtKB-KW"/>
</dbReference>
<keyword evidence="1 4" id="KW-0597">Phosphoprotein</keyword>
<dbReference type="InterPro" id="IPR001789">
    <property type="entry name" value="Sig_transdc_resp-reg_receiver"/>
</dbReference>
<protein>
    <submittedName>
        <fullName evidence="7">Hpt domain-containing protein</fullName>
    </submittedName>
</protein>
<organism evidence="7 8">
    <name type="scientific">Pseudoxanthomonas indica</name>
    <dbReference type="NCBI Taxonomy" id="428993"/>
    <lineage>
        <taxon>Bacteria</taxon>
        <taxon>Pseudomonadati</taxon>
        <taxon>Pseudomonadota</taxon>
        <taxon>Gammaproteobacteria</taxon>
        <taxon>Lysobacterales</taxon>
        <taxon>Lysobacteraceae</taxon>
        <taxon>Pseudoxanthomonas</taxon>
    </lineage>
</organism>
<dbReference type="STRING" id="428993.SAMN06296058_3110"/>
<evidence type="ECO:0000259" key="5">
    <source>
        <dbReference type="PROSITE" id="PS50110"/>
    </source>
</evidence>
<evidence type="ECO:0000259" key="6">
    <source>
        <dbReference type="PROSITE" id="PS50894"/>
    </source>
</evidence>
<dbReference type="InterPro" id="IPR011006">
    <property type="entry name" value="CheY-like_superfamily"/>
</dbReference>
<dbReference type="PROSITE" id="PS50894">
    <property type="entry name" value="HPT"/>
    <property type="match status" value="1"/>
</dbReference>
<dbReference type="PANTHER" id="PTHR44591:SF21">
    <property type="entry name" value="TWO-COMPONENT RESPONSE REGULATOR"/>
    <property type="match status" value="1"/>
</dbReference>
<dbReference type="InterPro" id="IPR036641">
    <property type="entry name" value="HPT_dom_sf"/>
</dbReference>
<dbReference type="Gene3D" id="1.20.120.160">
    <property type="entry name" value="HPT domain"/>
    <property type="match status" value="1"/>
</dbReference>
<dbReference type="AlphaFoldDB" id="A0A1T5LVT1"/>
<dbReference type="InterPro" id="IPR008207">
    <property type="entry name" value="Sig_transdc_His_kin_Hpt_dom"/>
</dbReference>
<reference evidence="7 8" key="1">
    <citation type="submission" date="2017-02" db="EMBL/GenBank/DDBJ databases">
        <authorList>
            <person name="Peterson S.W."/>
        </authorList>
    </citation>
    <scope>NUCLEOTIDE SEQUENCE [LARGE SCALE GENOMIC DNA]</scope>
    <source>
        <strain evidence="7 8">P15</strain>
    </source>
</reference>
<proteinExistence type="predicted"/>
<accession>A0A1T5LVT1</accession>
<dbReference type="SUPFAM" id="SSF52172">
    <property type="entry name" value="CheY-like"/>
    <property type="match status" value="1"/>
</dbReference>
<dbReference type="Proteomes" id="UP000190341">
    <property type="component" value="Unassembled WGS sequence"/>
</dbReference>
<keyword evidence="8" id="KW-1185">Reference proteome</keyword>
<sequence>MTTDIGSPPRLLLIEDDAISRQFMQAALEALPAQVDAVETAAQALALPGPYDLWLIDAHLPDGSGADLLAELRRRHPGVPALAHTADASASKRDALLAAGFARVVVKPLSAVELQEVAHAQLPLTKNPVWDEAGALRALNGNAEHVARLRALFLDELPVAVDSVRQAQSKGDSEKLRGTLHRLRASCGFVGAHQLAQAVSRLQREPESGSAMAEFLAASDNLGHAGVEAA</sequence>
<dbReference type="SMART" id="SM00448">
    <property type="entry name" value="REC"/>
    <property type="match status" value="1"/>
</dbReference>
<gene>
    <name evidence="7" type="ORF">SAMN06296058_3110</name>
</gene>
<evidence type="ECO:0000256" key="4">
    <source>
        <dbReference type="PROSITE-ProRule" id="PRU00169"/>
    </source>
</evidence>
<dbReference type="Pfam" id="PF00072">
    <property type="entry name" value="Response_reg"/>
    <property type="match status" value="1"/>
</dbReference>
<dbReference type="GO" id="GO:0004672">
    <property type="term" value="F:protein kinase activity"/>
    <property type="evidence" value="ECO:0007669"/>
    <property type="project" value="UniProtKB-ARBA"/>
</dbReference>
<evidence type="ECO:0000313" key="8">
    <source>
        <dbReference type="Proteomes" id="UP000190341"/>
    </source>
</evidence>
<name>A0A1T5LVT1_9GAMM</name>
<dbReference type="CDD" id="cd00156">
    <property type="entry name" value="REC"/>
    <property type="match status" value="1"/>
</dbReference>
<evidence type="ECO:0000313" key="7">
    <source>
        <dbReference type="EMBL" id="SKC79679.1"/>
    </source>
</evidence>
<feature type="domain" description="Response regulatory" evidence="5">
    <location>
        <begin position="10"/>
        <end position="122"/>
    </location>
</feature>
<keyword evidence="2" id="KW-0902">Two-component regulatory system</keyword>
<feature type="modified residue" description="4-aspartylphosphate" evidence="4">
    <location>
        <position position="57"/>
    </location>
</feature>
<dbReference type="EMBL" id="FUZV01000002">
    <property type="protein sequence ID" value="SKC79679.1"/>
    <property type="molecule type" value="Genomic_DNA"/>
</dbReference>
<dbReference type="InterPro" id="IPR050595">
    <property type="entry name" value="Bact_response_regulator"/>
</dbReference>
<evidence type="ECO:0000256" key="2">
    <source>
        <dbReference type="ARBA" id="ARBA00023012"/>
    </source>
</evidence>
<dbReference type="SUPFAM" id="SSF47226">
    <property type="entry name" value="Histidine-containing phosphotransfer domain, HPT domain"/>
    <property type="match status" value="1"/>
</dbReference>
<feature type="domain" description="HPt" evidence="6">
    <location>
        <begin position="142"/>
        <end position="230"/>
    </location>
</feature>
<dbReference type="Pfam" id="PF01627">
    <property type="entry name" value="Hpt"/>
    <property type="match status" value="1"/>
</dbReference>